<dbReference type="InterPro" id="IPR026890">
    <property type="entry name" value="Mononeg_mRNAcap"/>
</dbReference>
<comment type="subcellular location">
    <subcellularLocation>
        <location evidence="1">Host cytoplasm</location>
    </subcellularLocation>
    <subcellularLocation>
        <location evidence="2">Virion</location>
    </subcellularLocation>
</comment>
<keyword evidence="27" id="KW-1133">Transmembrane helix</keyword>
<keyword evidence="9" id="KW-0949">S-adenosyl-L-methionine</keyword>
<dbReference type="GO" id="GO:0003968">
    <property type="term" value="F:RNA-directed RNA polymerase activity"/>
    <property type="evidence" value="ECO:0007669"/>
    <property type="project" value="UniProtKB-KW"/>
</dbReference>
<evidence type="ECO:0000256" key="3">
    <source>
        <dbReference type="ARBA" id="ARBA00012494"/>
    </source>
</evidence>
<comment type="catalytic activity">
    <reaction evidence="20">
        <text>a 5'-end (5'-triphosphoguanosine)-(2'-O-methyladenylyl)-adenylyl-cytidylyl-adenosine in mRNA + S-adenosyl-L-methionine = a 5'-end (N(7)-methyl 5'-triphosphoguanosine)-(2'-O-methyladenylyl)-adenylyl-cytidylyl-adenosine in mRNA + S-adenosyl-L-homocysteine</text>
        <dbReference type="Rhea" id="RHEA:65440"/>
        <dbReference type="Rhea" id="RHEA-COMP:16798"/>
        <dbReference type="Rhea" id="RHEA-COMP:16801"/>
        <dbReference type="ChEBI" id="CHEBI:57856"/>
        <dbReference type="ChEBI" id="CHEBI:59789"/>
        <dbReference type="ChEBI" id="CHEBI:156482"/>
        <dbReference type="ChEBI" id="CHEBI:156483"/>
    </reaction>
</comment>
<dbReference type="InterPro" id="IPR014023">
    <property type="entry name" value="Mononeg_RNA_pol_cat"/>
</dbReference>
<dbReference type="Pfam" id="PF14318">
    <property type="entry name" value="Mononeg_mRNAcap"/>
    <property type="match status" value="1"/>
</dbReference>
<evidence type="ECO:0000256" key="16">
    <source>
        <dbReference type="ARBA" id="ARBA00023042"/>
    </source>
</evidence>
<evidence type="ECO:0000259" key="28">
    <source>
        <dbReference type="PROSITE" id="PS50526"/>
    </source>
</evidence>
<evidence type="ECO:0000256" key="6">
    <source>
        <dbReference type="ARBA" id="ARBA00022603"/>
    </source>
</evidence>
<dbReference type="InterPro" id="IPR025786">
    <property type="entry name" value="Mononega_L_MeTrfase"/>
</dbReference>
<evidence type="ECO:0000256" key="4">
    <source>
        <dbReference type="ARBA" id="ARBA00012582"/>
    </source>
</evidence>
<evidence type="ECO:0000256" key="7">
    <source>
        <dbReference type="ARBA" id="ARBA00022664"/>
    </source>
</evidence>
<evidence type="ECO:0000256" key="27">
    <source>
        <dbReference type="SAM" id="Phobius"/>
    </source>
</evidence>
<keyword evidence="18" id="KW-0511">Multifunctional enzyme</keyword>
<comment type="catalytic activity">
    <reaction evidence="26">
        <text>GTP + H2O = GDP + phosphate + H(+)</text>
        <dbReference type="Rhea" id="RHEA:19669"/>
        <dbReference type="ChEBI" id="CHEBI:15377"/>
        <dbReference type="ChEBI" id="CHEBI:15378"/>
        <dbReference type="ChEBI" id="CHEBI:37565"/>
        <dbReference type="ChEBI" id="CHEBI:43474"/>
        <dbReference type="ChEBI" id="CHEBI:58189"/>
    </reaction>
</comment>
<dbReference type="EC" id="2.1.1.375" evidence="21"/>
<keyword evidence="17" id="KW-1035">Host cytoplasm</keyword>
<dbReference type="Pfam" id="PF00946">
    <property type="entry name" value="Mononeg_RNA_pol"/>
    <property type="match status" value="1"/>
</dbReference>
<evidence type="ECO:0000256" key="8">
    <source>
        <dbReference type="ARBA" id="ARBA00022679"/>
    </source>
</evidence>
<keyword evidence="27" id="KW-0472">Membrane</keyword>
<keyword evidence="27" id="KW-0812">Transmembrane</keyword>
<name>A0A9N6YJ68_9RHAB</name>
<evidence type="ECO:0000256" key="2">
    <source>
        <dbReference type="ARBA" id="ARBA00004328"/>
    </source>
</evidence>
<accession>A0A9N6YJ68</accession>
<dbReference type="GO" id="GO:0005524">
    <property type="term" value="F:ATP binding"/>
    <property type="evidence" value="ECO:0007669"/>
    <property type="project" value="UniProtKB-KW"/>
</dbReference>
<evidence type="ECO:0000256" key="12">
    <source>
        <dbReference type="ARBA" id="ARBA00022801"/>
    </source>
</evidence>
<feature type="domain" description="Mononegavirus-type SAM-dependent 2'-O-MTase" evidence="29">
    <location>
        <begin position="1619"/>
        <end position="1797"/>
    </location>
</feature>
<dbReference type="EMBL" id="BK061743">
    <property type="protein sequence ID" value="DAZ90650.1"/>
    <property type="molecule type" value="Viral_cRNA"/>
</dbReference>
<dbReference type="GO" id="GO:0030430">
    <property type="term" value="C:host cell cytoplasm"/>
    <property type="evidence" value="ECO:0007669"/>
    <property type="project" value="UniProtKB-SubCell"/>
</dbReference>
<feature type="domain" description="RdRp catalytic" evidence="28">
    <location>
        <begin position="581"/>
        <end position="766"/>
    </location>
</feature>
<keyword evidence="10" id="KW-0548">Nucleotidyltransferase</keyword>
<dbReference type="GO" id="GO:0004482">
    <property type="term" value="F:mRNA 5'-cap (guanine-N7-)-methyltransferase activity"/>
    <property type="evidence" value="ECO:0007669"/>
    <property type="project" value="InterPro"/>
</dbReference>
<evidence type="ECO:0000256" key="19">
    <source>
        <dbReference type="ARBA" id="ARBA00024494"/>
    </source>
</evidence>
<evidence type="ECO:0000256" key="17">
    <source>
        <dbReference type="ARBA" id="ARBA00023200"/>
    </source>
</evidence>
<reference evidence="30" key="1">
    <citation type="journal article" date="2022" name="bioRxiv">
        <title>Unlocking the hidden genetic diversity of varicosaviruses, the neglected plant rhabdoviruses.</title>
        <authorList>
            <person name="Bejerman N."/>
            <person name="Dietzgen R.G."/>
            <person name="Debat H."/>
        </authorList>
    </citation>
    <scope>NUCLEOTIDE SEQUENCE</scope>
</reference>
<evidence type="ECO:0000256" key="25">
    <source>
        <dbReference type="ARBA" id="ARBA00047370"/>
    </source>
</evidence>
<dbReference type="GO" id="GO:0044423">
    <property type="term" value="C:virion component"/>
    <property type="evidence" value="ECO:0007669"/>
    <property type="project" value="UniProtKB-KW"/>
</dbReference>
<dbReference type="GO" id="GO:0016787">
    <property type="term" value="F:hydrolase activity"/>
    <property type="evidence" value="ECO:0007669"/>
    <property type="project" value="UniProtKB-KW"/>
</dbReference>
<keyword evidence="7" id="KW-0507">mRNA processing</keyword>
<sequence>MDNILESMSVNWESLMGMEGCSDEKPLDDLHLNNAINLDYLKHYLGHQVGYNIEIPSYLRRELDMSFSTSTTSKNWEIGFQQTTPMIADIEAKEKLISFPVATEILTIIQKAAERYQMHIPIQKMDKTSLEAIKIPGAWWDNFNMILNLVNGRSEMRRDGSQISQVPMISYKGGFCEGSIYVGKSYWTLRVWPHTAQLYSDELRTYHAGTFDSVLLLLDTLGQRICLYIANQVAMISQTPGYLTEGHLKSIVRTGDNALSKMGNAAYDIIALFEALCVGILLKKSPDHVNPKTMFLENCIHESQELYPDTDTQCICNDVVNSWVSVLEQLSAEEISNIFCVYRIWGHPVVDIKKGMSKVFDLGTKKKFIPERVKARALLQFRKMFLVSFYRKHHMYPPVTIHEESYVSRCILQNTLIDTNDPEYSLLSFEDIALKKIWDVPETYDIFHILNDKAVSPTKEELHSSIKAGRGTQCGELRRGLWRWMSGDSVRCKSFLDDINEKGLNDNACIIGLYEKEREIKITARMFALMSEEMRYYFVLTEEMIANYVLPYFPEITMKDSLNVLLRKLWSNSKRTKEDQYDVNINIDFSKWNLNMRDELVCPVFQEIDSLFGYNNLIARTHKIFSASYIYSASGKYTPPICQEGFLSDPPMSYTGHVGGFEGLRQKGWTIVTVLLLAAIAEDMGLRINLMGQGDNQVVRLRMPQTKWKTYNMSEQEKQREATRLCEGYIKQIEITFHDAQLPIKVRETWRSCRLFMYGKMMTLDNKTLPQWYKKVLRSYALSNEGVLTFGGVIGTIATNMSSAASTSIMPDIMYVIYLIFAEWSINCLFSYHPFTRRNYIMNPPTKVTLPGKRKCVKRLQKISWNRLISVLILIPTAAGGNITIPLTGFICRGFPDPCSEAYAWIKFLMSGSPYIYENLLNWYSFLANPTIELDQLVQSPLSVNHWKPPTPGLQSRDVVRDWLLSGEFKQNRFIKNASEILNPFNRKEICNELSTDPMSPLVTNELYNIMPHVAVDGVLRRLENTRTVRKMALHVNSQAPVIQKLMEAEDNFLAYIWWRSNTMGELLSECATEQSRLARNLGWGRKIIQVTTPHPLELLLGSRCSEMRAECMEKDHIYARRGREGQFAPYLGSRTKVKVHTAQDEAARKEPLISACAKIARYFSWLNLGPATKEFMERNVRIVCDIDVFDNFFAEDLAHETFTGSIEHRFHPSNTSDGSFINYAPQLGSSIFLSSDYMPTYGRGKTNYTLSFQPLYCFLQYVTAWNLVDTCVHYHLDCGSCIVPTEEDVPDIRLSKPYAEKALSERYHETIRETLGQITKKPNLTMLRHPTLQGLKTSLSDIKESTINHSIYVLLGHTLANKLRTFQEDTGTGVGLEDLQAYPRIYSYKIHVDKLIDHTLRALLFQNIIKNERRITLESIGIAKRRIVVHLSRLPIAAYRDIGSLSLGRAYATDVTEARHVIRSFPETISSYLEGIKDLTIRMLNNICALHPDKSVIVLPAPNLTKRLHLYIILERVILSGCSGHYNMAELEDSVAGEQYPDCKEHCVRKAIDKIQLTPAPLDKMFKEIPLVKIAPQMVEGNVKVPHSVFYPQMTTRGTGAVPKYIIEGQRKIKKSRVVISIPTSSIYKWETAAEYVYGQNIIVLGDGTGGTSLVMASNFKERTVYPCALIEGTGCIPQDVQSLLPPLSRDMPNISHMLQLTMPDDILSDSWGDRFQHEIQLMGVDKTTVISDVEGQHGNRDLQRKILDNIPYGTQVVLKVYMHEYEDGGFLNGLSEVTLLSSTYYNNHYNEVIIIGRRVQDGTFVKDNALHRIYKGLEEQTNREDHEDLVNKLFKKKYKNLWEYNQNYAMRYVSSLRVTMSREILGLRTHEVIGMLCRTLENKYHFGKNRVISGTRRITPRVQSDLCRAMAIVLLVWTCVSEEEVMNIHIQPSKEDMKPQYQVLKPREVLNNYDLKVITILEEMRADMGFLKDEMGNLKDTMKTCDEYSKTHRTYTWSLSQKTISESDGDIEKYTPQII</sequence>
<keyword evidence="5" id="KW-0696">RNA-directed RNA polymerase</keyword>
<keyword evidence="15" id="KW-0693">Viral RNA replication</keyword>
<evidence type="ECO:0000256" key="1">
    <source>
        <dbReference type="ARBA" id="ARBA00004192"/>
    </source>
</evidence>
<evidence type="ECO:0000256" key="22">
    <source>
        <dbReference type="ARBA" id="ARBA00030436"/>
    </source>
</evidence>
<comment type="catalytic activity">
    <reaction evidence="25">
        <text>a 5'-end (5'-triphosphoguanosine)-adenylyl-adenylyl-cytidylyl-adenosine in mRNA + 2 S-adenosyl-L-methionine = a 5'-end (N(7)-methyl 5'-triphosphoguanosine)-(2'-O-methyladenylyl)-adenylyl-cytidylyl-adenosine in mRNA + 2 S-adenosyl-L-homocysteine + H(+)</text>
        <dbReference type="Rhea" id="RHEA:65376"/>
        <dbReference type="Rhea" id="RHEA-COMP:16797"/>
        <dbReference type="Rhea" id="RHEA-COMP:16798"/>
        <dbReference type="ChEBI" id="CHEBI:15378"/>
        <dbReference type="ChEBI" id="CHEBI:57856"/>
        <dbReference type="ChEBI" id="CHEBI:59789"/>
        <dbReference type="ChEBI" id="CHEBI:156483"/>
        <dbReference type="ChEBI" id="CHEBI:156484"/>
        <dbReference type="EC" id="2.1.1.375"/>
    </reaction>
</comment>
<keyword evidence="11" id="KW-0547">Nucleotide-binding</keyword>
<evidence type="ECO:0000256" key="23">
    <source>
        <dbReference type="ARBA" id="ARBA00031012"/>
    </source>
</evidence>
<evidence type="ECO:0000256" key="11">
    <source>
        <dbReference type="ARBA" id="ARBA00022741"/>
    </source>
</evidence>
<feature type="transmembrane region" description="Helical" evidence="27">
    <location>
        <begin position="868"/>
        <end position="891"/>
    </location>
</feature>
<dbReference type="EC" id="2.7.7.88" evidence="4"/>
<evidence type="ECO:0000256" key="21">
    <source>
        <dbReference type="ARBA" id="ARBA00026099"/>
    </source>
</evidence>
<evidence type="ECO:0000256" key="13">
    <source>
        <dbReference type="ARBA" id="ARBA00022840"/>
    </source>
</evidence>
<comment type="catalytic activity">
    <reaction evidence="24">
        <text>a 5'-end (5'-triphosphoguanosine)-adenylyl-adenylyl-cytidylyl-adenosine in mRNA + S-adenosyl-L-methionine = a 5'-end (5'-triphosphoguanosine)-(2'-O-methyladenylyl)-adenylyl-cytidylyl-adenosine in mRNA + S-adenosyl-L-homocysteine + H(+)</text>
        <dbReference type="Rhea" id="RHEA:65380"/>
        <dbReference type="Rhea" id="RHEA-COMP:16797"/>
        <dbReference type="Rhea" id="RHEA-COMP:16801"/>
        <dbReference type="ChEBI" id="CHEBI:15378"/>
        <dbReference type="ChEBI" id="CHEBI:57856"/>
        <dbReference type="ChEBI" id="CHEBI:59789"/>
        <dbReference type="ChEBI" id="CHEBI:156482"/>
        <dbReference type="ChEBI" id="CHEBI:156484"/>
    </reaction>
</comment>
<evidence type="ECO:0000256" key="14">
    <source>
        <dbReference type="ARBA" id="ARBA00022844"/>
    </source>
</evidence>
<dbReference type="PROSITE" id="PS50526">
    <property type="entry name" value="RDRP_SSRNA_NEG_NONSEG"/>
    <property type="match status" value="1"/>
</dbReference>
<keyword evidence="8" id="KW-0808">Transferase</keyword>
<evidence type="ECO:0000256" key="15">
    <source>
        <dbReference type="ARBA" id="ARBA00022953"/>
    </source>
</evidence>
<proteinExistence type="predicted"/>
<evidence type="ECO:0000256" key="20">
    <source>
        <dbReference type="ARBA" id="ARBA00024499"/>
    </source>
</evidence>
<protein>
    <recommendedName>
        <fullName evidence="23">Replicase</fullName>
        <ecNumber evidence="21">2.1.1.375</ecNumber>
        <ecNumber evidence="3">2.7.7.48</ecNumber>
        <ecNumber evidence="4">2.7.7.88</ecNumber>
    </recommendedName>
    <alternativeName>
        <fullName evidence="22">Transcriptase</fullName>
    </alternativeName>
</protein>
<dbReference type="PROSITE" id="PS51590">
    <property type="entry name" value="SAM_MT_MNV_L"/>
    <property type="match status" value="1"/>
</dbReference>
<comment type="catalytic activity">
    <reaction evidence="19">
        <text>a 5'-end triphospho-adenylyl-adenylyl-cytidylyl-adenosine in mRNA + GDP + H(+) = a 5'-end (5'-triphosphoguanosine)-adenylyl-adenylyl-cytidylyl-adenosine in mRNA + diphosphate</text>
        <dbReference type="Rhea" id="RHEA:65436"/>
        <dbReference type="Rhea" id="RHEA-COMP:16797"/>
        <dbReference type="Rhea" id="RHEA-COMP:16799"/>
        <dbReference type="ChEBI" id="CHEBI:15378"/>
        <dbReference type="ChEBI" id="CHEBI:33019"/>
        <dbReference type="ChEBI" id="CHEBI:58189"/>
        <dbReference type="ChEBI" id="CHEBI:156484"/>
        <dbReference type="ChEBI" id="CHEBI:156503"/>
        <dbReference type="EC" id="2.7.7.88"/>
    </reaction>
</comment>
<evidence type="ECO:0000313" key="30">
    <source>
        <dbReference type="EMBL" id="DAZ90650.1"/>
    </source>
</evidence>
<feature type="transmembrane region" description="Helical" evidence="27">
    <location>
        <begin position="813"/>
        <end position="832"/>
    </location>
</feature>
<keyword evidence="13" id="KW-0067">ATP-binding</keyword>
<evidence type="ECO:0000256" key="24">
    <source>
        <dbReference type="ARBA" id="ARBA00047332"/>
    </source>
</evidence>
<dbReference type="EC" id="2.7.7.48" evidence="3"/>
<keyword evidence="16" id="KW-0506">mRNA capping</keyword>
<evidence type="ECO:0000256" key="5">
    <source>
        <dbReference type="ARBA" id="ARBA00022484"/>
    </source>
</evidence>
<evidence type="ECO:0000256" key="10">
    <source>
        <dbReference type="ARBA" id="ARBA00022695"/>
    </source>
</evidence>
<evidence type="ECO:0000256" key="18">
    <source>
        <dbReference type="ARBA" id="ARBA00023268"/>
    </source>
</evidence>
<keyword evidence="12" id="KW-0378">Hydrolase</keyword>
<evidence type="ECO:0000256" key="26">
    <source>
        <dbReference type="ARBA" id="ARBA00048548"/>
    </source>
</evidence>
<evidence type="ECO:0000256" key="9">
    <source>
        <dbReference type="ARBA" id="ARBA00022691"/>
    </source>
</evidence>
<organism evidence="30">
    <name type="scientific">Asclepias syriaca virus 3</name>
    <dbReference type="NCBI Taxonomy" id="2977955"/>
    <lineage>
        <taxon>Viruses</taxon>
        <taxon>Riboviria</taxon>
        <taxon>Orthornavirae</taxon>
        <taxon>Negarnaviricota</taxon>
        <taxon>Haploviricotina</taxon>
        <taxon>Monjiviricetes</taxon>
        <taxon>Mononegavirales</taxon>
        <taxon>Rhabdoviridae</taxon>
        <taxon>Betarhabdovirinae</taxon>
        <taxon>Varicosavirus</taxon>
        <taxon>Varicosavirus asclepiadis</taxon>
    </lineage>
</organism>
<keyword evidence="14" id="KW-0946">Virion</keyword>
<keyword evidence="6" id="KW-0489">Methyltransferase</keyword>
<evidence type="ECO:0000259" key="29">
    <source>
        <dbReference type="PROSITE" id="PS51590"/>
    </source>
</evidence>